<dbReference type="EMBL" id="MFGW01000219">
    <property type="protein sequence ID" value="OGF59258.1"/>
    <property type="molecule type" value="Genomic_DNA"/>
</dbReference>
<dbReference type="AlphaFoldDB" id="A0A1F5V7H8"/>
<gene>
    <name evidence="2" type="ORF">A2Y62_19975</name>
</gene>
<dbReference type="Pfam" id="PF20108">
    <property type="entry name" value="DUF6498"/>
    <property type="match status" value="1"/>
</dbReference>
<reference evidence="2 3" key="1">
    <citation type="journal article" date="2016" name="Nat. Commun.">
        <title>Thousands of microbial genomes shed light on interconnected biogeochemical processes in an aquifer system.</title>
        <authorList>
            <person name="Anantharaman K."/>
            <person name="Brown C.T."/>
            <person name="Hug L.A."/>
            <person name="Sharon I."/>
            <person name="Castelle C.J."/>
            <person name="Probst A.J."/>
            <person name="Thomas B.C."/>
            <person name="Singh A."/>
            <person name="Wilkins M.J."/>
            <person name="Karaoz U."/>
            <person name="Brodie E.L."/>
            <person name="Williams K.H."/>
            <person name="Hubbard S.S."/>
            <person name="Banfield J.F."/>
        </authorList>
    </citation>
    <scope>NUCLEOTIDE SEQUENCE [LARGE SCALE GENOMIC DNA]</scope>
</reference>
<evidence type="ECO:0000256" key="1">
    <source>
        <dbReference type="SAM" id="Phobius"/>
    </source>
</evidence>
<feature type="transmembrane region" description="Helical" evidence="1">
    <location>
        <begin position="177"/>
        <end position="203"/>
    </location>
</feature>
<evidence type="ECO:0000313" key="2">
    <source>
        <dbReference type="EMBL" id="OGF59258.1"/>
    </source>
</evidence>
<keyword evidence="1" id="KW-0812">Transmembrane</keyword>
<name>A0A1F5V7H8_9BACT</name>
<comment type="caution">
    <text evidence="2">The sequence shown here is derived from an EMBL/GenBank/DDBJ whole genome shotgun (WGS) entry which is preliminary data.</text>
</comment>
<evidence type="ECO:0000313" key="3">
    <source>
        <dbReference type="Proteomes" id="UP000178943"/>
    </source>
</evidence>
<keyword evidence="1" id="KW-1133">Transmembrane helix</keyword>
<feature type="transmembrane region" description="Helical" evidence="1">
    <location>
        <begin position="291"/>
        <end position="309"/>
    </location>
</feature>
<sequence>MSGQILINLPVFLFTYNYTMKKSGFVFNLFLFIITMAIAWYEQWTAKDLLWSLWISSLTLGYSFIVVIIIANALNPKPMGRGFRKEQELSEKEKEIYKKIELTEKDNKIAFEGQSIAMGIFFLFVILMFTGLSYITLCFFFIVLISTLVALGSIMGKTKGWPYMSNSDKTIFRIIMYLPYSIFMLLFFTVHFGGFHFVHSIFLNGFFPLIDRMPFGETIEGTFIFFKDLIVTALRNYWIFILMSAFSRLDVYKVALRKGSDAGFFYPYLNVIRMHFMIFVIAFLWKTTLQPFIMYAALFLYFFPVYDFAKSLFKKQNHREHREEEEI</sequence>
<accession>A0A1F5V7H8</accession>
<feature type="transmembrane region" description="Helical" evidence="1">
    <location>
        <begin position="24"/>
        <end position="41"/>
    </location>
</feature>
<keyword evidence="1" id="KW-0472">Membrane</keyword>
<proteinExistence type="predicted"/>
<feature type="transmembrane region" description="Helical" evidence="1">
    <location>
        <begin position="109"/>
        <end position="128"/>
    </location>
</feature>
<feature type="transmembrane region" description="Helical" evidence="1">
    <location>
        <begin position="264"/>
        <end position="285"/>
    </location>
</feature>
<feature type="transmembrane region" description="Helical" evidence="1">
    <location>
        <begin position="223"/>
        <end position="243"/>
    </location>
</feature>
<feature type="transmembrane region" description="Helical" evidence="1">
    <location>
        <begin position="53"/>
        <end position="74"/>
    </location>
</feature>
<dbReference type="Proteomes" id="UP000178943">
    <property type="component" value="Unassembled WGS sequence"/>
</dbReference>
<dbReference type="InterPro" id="IPR045466">
    <property type="entry name" value="DUF6498"/>
</dbReference>
<organism evidence="2 3">
    <name type="scientific">Candidatus Fischerbacteria bacterium RBG_13_37_8</name>
    <dbReference type="NCBI Taxonomy" id="1817863"/>
    <lineage>
        <taxon>Bacteria</taxon>
        <taxon>Candidatus Fischeribacteriota</taxon>
    </lineage>
</organism>
<feature type="transmembrane region" description="Helical" evidence="1">
    <location>
        <begin position="134"/>
        <end position="156"/>
    </location>
</feature>
<protein>
    <submittedName>
        <fullName evidence="2">Uncharacterized protein</fullName>
    </submittedName>
</protein>